<dbReference type="SMART" id="SM00849">
    <property type="entry name" value="Lactamase_B"/>
    <property type="match status" value="1"/>
</dbReference>
<evidence type="ECO:0000256" key="5">
    <source>
        <dbReference type="ARBA" id="ARBA00022833"/>
    </source>
</evidence>
<dbReference type="InterPro" id="IPR001279">
    <property type="entry name" value="Metallo-B-lactamas"/>
</dbReference>
<keyword evidence="5" id="KW-0862">Zinc</keyword>
<comment type="cofactor">
    <cofactor evidence="1">
        <name>Zn(2+)</name>
        <dbReference type="ChEBI" id="CHEBI:29105"/>
    </cofactor>
</comment>
<proteinExistence type="inferred from homology"/>
<accession>A0A7I8DAJ4</accession>
<dbReference type="EMBL" id="AP023366">
    <property type="protein sequence ID" value="BCJ85979.1"/>
    <property type="molecule type" value="Genomic_DNA"/>
</dbReference>
<organism evidence="7 8">
    <name type="scientific">Effusibacillus dendaii</name>
    <dbReference type="NCBI Taxonomy" id="2743772"/>
    <lineage>
        <taxon>Bacteria</taxon>
        <taxon>Bacillati</taxon>
        <taxon>Bacillota</taxon>
        <taxon>Bacilli</taxon>
        <taxon>Bacillales</taxon>
        <taxon>Alicyclobacillaceae</taxon>
        <taxon>Effusibacillus</taxon>
    </lineage>
</organism>
<protein>
    <submittedName>
        <fullName evidence="7">MBL fold metallo-hydrolase</fullName>
    </submittedName>
</protein>
<evidence type="ECO:0000256" key="4">
    <source>
        <dbReference type="ARBA" id="ARBA00022801"/>
    </source>
</evidence>
<keyword evidence="3" id="KW-0479">Metal-binding</keyword>
<dbReference type="InterPro" id="IPR051013">
    <property type="entry name" value="MBL_superfamily_lactonases"/>
</dbReference>
<feature type="domain" description="Metallo-beta-lactamase" evidence="6">
    <location>
        <begin position="34"/>
        <end position="239"/>
    </location>
</feature>
<sequence length="250" mass="28304">MEYKIYPLHLGTFKAMEMSNLLYQINPGVKVPQPILGWLILGGEEPIVVDTGGSGEEWARIYHHGLERPEELSMGAQLEKHGVHPDDVKIVVNTHLHWDHCFQNDVFKNATFLVQKKELQAAVAPLPTQRGYYETGIKGVIPAWMKTFDRMRVLDGDTHLTDGIELLHLPGHTPGMQGVLVQTAKGPYLIPSDTIGVYENWTGNDVMEHIPQGIHWSLEDYFATFKKMENTNATVLPSHDFRVLECEYYG</sequence>
<evidence type="ECO:0000256" key="3">
    <source>
        <dbReference type="ARBA" id="ARBA00022723"/>
    </source>
</evidence>
<evidence type="ECO:0000256" key="2">
    <source>
        <dbReference type="ARBA" id="ARBA00007749"/>
    </source>
</evidence>
<dbReference type="KEGG" id="eff:skT53_09640"/>
<dbReference type="AlphaFoldDB" id="A0A7I8DAJ4"/>
<dbReference type="SUPFAM" id="SSF56281">
    <property type="entry name" value="Metallo-hydrolase/oxidoreductase"/>
    <property type="match status" value="1"/>
</dbReference>
<evidence type="ECO:0000259" key="6">
    <source>
        <dbReference type="SMART" id="SM00849"/>
    </source>
</evidence>
<gene>
    <name evidence="7" type="ORF">skT53_09640</name>
</gene>
<dbReference type="InterPro" id="IPR036866">
    <property type="entry name" value="RibonucZ/Hydroxyglut_hydro"/>
</dbReference>
<dbReference type="PANTHER" id="PTHR42978:SF7">
    <property type="entry name" value="METALLO-HYDROLASE RV2300C-RELATED"/>
    <property type="match status" value="1"/>
</dbReference>
<dbReference type="Gene3D" id="3.60.15.10">
    <property type="entry name" value="Ribonuclease Z/Hydroxyacylglutathione hydrolase-like"/>
    <property type="match status" value="1"/>
</dbReference>
<dbReference type="GO" id="GO:0016787">
    <property type="term" value="F:hydrolase activity"/>
    <property type="evidence" value="ECO:0007669"/>
    <property type="project" value="UniProtKB-KW"/>
</dbReference>
<dbReference type="Proteomes" id="UP000593802">
    <property type="component" value="Chromosome"/>
</dbReference>
<dbReference type="PANTHER" id="PTHR42978">
    <property type="entry name" value="QUORUM-QUENCHING LACTONASE YTNP-RELATED-RELATED"/>
    <property type="match status" value="1"/>
</dbReference>
<reference evidence="7 8" key="1">
    <citation type="submission" date="2020-08" db="EMBL/GenBank/DDBJ databases">
        <title>Complete Genome Sequence of Effusibacillus dendaii Strain skT53, Isolated from Farmland soil.</title>
        <authorList>
            <person name="Konishi T."/>
            <person name="Kawasaki H."/>
        </authorList>
    </citation>
    <scope>NUCLEOTIDE SEQUENCE [LARGE SCALE GENOMIC DNA]</scope>
    <source>
        <strain evidence="8">skT53</strain>
    </source>
</reference>
<dbReference type="RefSeq" id="WP_200760029.1">
    <property type="nucleotide sequence ID" value="NZ_AP023366.1"/>
</dbReference>
<dbReference type="GO" id="GO:0046872">
    <property type="term" value="F:metal ion binding"/>
    <property type="evidence" value="ECO:0007669"/>
    <property type="project" value="UniProtKB-KW"/>
</dbReference>
<dbReference type="CDD" id="cd07729">
    <property type="entry name" value="AHL_lactonase_MBL-fold"/>
    <property type="match status" value="1"/>
</dbReference>
<keyword evidence="4 7" id="KW-0378">Hydrolase</keyword>
<dbReference type="Pfam" id="PF00753">
    <property type="entry name" value="Lactamase_B"/>
    <property type="match status" value="1"/>
</dbReference>
<evidence type="ECO:0000313" key="7">
    <source>
        <dbReference type="EMBL" id="BCJ85979.1"/>
    </source>
</evidence>
<evidence type="ECO:0000256" key="1">
    <source>
        <dbReference type="ARBA" id="ARBA00001947"/>
    </source>
</evidence>
<keyword evidence="8" id="KW-1185">Reference proteome</keyword>
<name>A0A7I8DAJ4_9BACL</name>
<evidence type="ECO:0000313" key="8">
    <source>
        <dbReference type="Proteomes" id="UP000593802"/>
    </source>
</evidence>
<comment type="similarity">
    <text evidence="2">Belongs to the metallo-beta-lactamase superfamily.</text>
</comment>